<keyword evidence="2" id="KW-1185">Reference proteome</keyword>
<dbReference type="Proteomes" id="UP001060215">
    <property type="component" value="Chromosome 9"/>
</dbReference>
<organism evidence="1 2">
    <name type="scientific">Camellia lanceoleosa</name>
    <dbReference type="NCBI Taxonomy" id="1840588"/>
    <lineage>
        <taxon>Eukaryota</taxon>
        <taxon>Viridiplantae</taxon>
        <taxon>Streptophyta</taxon>
        <taxon>Embryophyta</taxon>
        <taxon>Tracheophyta</taxon>
        <taxon>Spermatophyta</taxon>
        <taxon>Magnoliopsida</taxon>
        <taxon>eudicotyledons</taxon>
        <taxon>Gunneridae</taxon>
        <taxon>Pentapetalae</taxon>
        <taxon>asterids</taxon>
        <taxon>Ericales</taxon>
        <taxon>Theaceae</taxon>
        <taxon>Camellia</taxon>
    </lineage>
</organism>
<comment type="caution">
    <text evidence="1">The sequence shown here is derived from an EMBL/GenBank/DDBJ whole genome shotgun (WGS) entry which is preliminary data.</text>
</comment>
<reference evidence="1 2" key="1">
    <citation type="journal article" date="2022" name="Plant J.">
        <title>Chromosome-level genome of Camellia lanceoleosa provides a valuable resource for understanding genome evolution and self-incompatibility.</title>
        <authorList>
            <person name="Gong W."/>
            <person name="Xiao S."/>
            <person name="Wang L."/>
            <person name="Liao Z."/>
            <person name="Chang Y."/>
            <person name="Mo W."/>
            <person name="Hu G."/>
            <person name="Li W."/>
            <person name="Zhao G."/>
            <person name="Zhu H."/>
            <person name="Hu X."/>
            <person name="Ji K."/>
            <person name="Xiang X."/>
            <person name="Song Q."/>
            <person name="Yuan D."/>
            <person name="Jin S."/>
            <person name="Zhang L."/>
        </authorList>
    </citation>
    <scope>NUCLEOTIDE SEQUENCE [LARGE SCALE GENOMIC DNA]</scope>
    <source>
        <strain evidence="1">SQ_2022a</strain>
    </source>
</reference>
<accession>A0ACC0GV15</accession>
<evidence type="ECO:0000313" key="2">
    <source>
        <dbReference type="Proteomes" id="UP001060215"/>
    </source>
</evidence>
<evidence type="ECO:0000313" key="1">
    <source>
        <dbReference type="EMBL" id="KAI8005035.1"/>
    </source>
</evidence>
<gene>
    <name evidence="1" type="ORF">LOK49_LG08G01278</name>
</gene>
<sequence>MVAETSRSTSSADSYIGSLISLTSKSEMRYEGVLYNINTEKSSIGLRNVRSFGTEGRKKDGPQVPPSDKVYEPYLNPYPLLLGVLGHPVQVDANTDTFTCNSSRLLRCMHLISSSQSSQTAHKDVEVVQVSSSEPSVPVPAEAQPPILPLPQPSRDGQKLNGAPFQSRHGYRGRERGRGAGSSRLVTKFTEDFDFMAINEKFKKDEIWGHLGKSNKSKEGDENYSDEDDFQDEDSAELPNFMHLVMNQIMEGLGIRSEAKSRTNLIERDQMEYPRQQAIREKTPHQ</sequence>
<name>A0ACC0GV15_9ERIC</name>
<proteinExistence type="predicted"/>
<dbReference type="EMBL" id="CM045766">
    <property type="protein sequence ID" value="KAI8005035.1"/>
    <property type="molecule type" value="Genomic_DNA"/>
</dbReference>
<protein>
    <submittedName>
        <fullName evidence="1">Protein decapping 5</fullName>
    </submittedName>
</protein>